<proteinExistence type="predicted"/>
<dbReference type="Proteomes" id="UP000002630">
    <property type="component" value="Unassembled WGS sequence"/>
</dbReference>
<name>D8LDC9_ECTSI</name>
<evidence type="ECO:0000313" key="2">
    <source>
        <dbReference type="EMBL" id="CBN80187.1"/>
    </source>
</evidence>
<evidence type="ECO:0000256" key="1">
    <source>
        <dbReference type="SAM" id="MobiDB-lite"/>
    </source>
</evidence>
<organism evidence="2 3">
    <name type="scientific">Ectocarpus siliculosus</name>
    <name type="common">Brown alga</name>
    <name type="synonym">Conferva siliculosa</name>
    <dbReference type="NCBI Taxonomy" id="2880"/>
    <lineage>
        <taxon>Eukaryota</taxon>
        <taxon>Sar</taxon>
        <taxon>Stramenopiles</taxon>
        <taxon>Ochrophyta</taxon>
        <taxon>PX clade</taxon>
        <taxon>Phaeophyceae</taxon>
        <taxon>Ectocarpales</taxon>
        <taxon>Ectocarpaceae</taxon>
        <taxon>Ectocarpus</taxon>
    </lineage>
</organism>
<feature type="region of interest" description="Disordered" evidence="1">
    <location>
        <begin position="12"/>
        <end position="56"/>
    </location>
</feature>
<dbReference type="AlphaFoldDB" id="D8LDC9"/>
<dbReference type="EMBL" id="FN649760">
    <property type="protein sequence ID" value="CBN80187.1"/>
    <property type="molecule type" value="Genomic_DNA"/>
</dbReference>
<evidence type="ECO:0000313" key="3">
    <source>
        <dbReference type="Proteomes" id="UP000002630"/>
    </source>
</evidence>
<sequence>MFLSFCIQGCYGPSMRKRPRGPAGDFDGGKARLNDTADNNLPTPHSPTPLVGNSGF</sequence>
<protein>
    <submittedName>
        <fullName evidence="2">Uncharacterized protein</fullName>
    </submittedName>
</protein>
<dbReference type="InParanoid" id="D8LDC9"/>
<accession>D8LDC9</accession>
<gene>
    <name evidence="2" type="ORF">Esi_0116_0071</name>
</gene>
<keyword evidence="3" id="KW-1185">Reference proteome</keyword>
<reference evidence="2 3" key="1">
    <citation type="journal article" date="2010" name="Nature">
        <title>The Ectocarpus genome and the independent evolution of multicellularity in brown algae.</title>
        <authorList>
            <person name="Cock J.M."/>
            <person name="Sterck L."/>
            <person name="Rouze P."/>
            <person name="Scornet D."/>
            <person name="Allen A.E."/>
            <person name="Amoutzias G."/>
            <person name="Anthouard V."/>
            <person name="Artiguenave F."/>
            <person name="Aury J.M."/>
            <person name="Badger J.H."/>
            <person name="Beszteri B."/>
            <person name="Billiau K."/>
            <person name="Bonnet E."/>
            <person name="Bothwell J.H."/>
            <person name="Bowler C."/>
            <person name="Boyen C."/>
            <person name="Brownlee C."/>
            <person name="Carrano C.J."/>
            <person name="Charrier B."/>
            <person name="Cho G.Y."/>
            <person name="Coelho S.M."/>
            <person name="Collen J."/>
            <person name="Corre E."/>
            <person name="Da Silva C."/>
            <person name="Delage L."/>
            <person name="Delaroque N."/>
            <person name="Dittami S.M."/>
            <person name="Doulbeau S."/>
            <person name="Elias M."/>
            <person name="Farnham G."/>
            <person name="Gachon C.M."/>
            <person name="Gschloessl B."/>
            <person name="Heesch S."/>
            <person name="Jabbari K."/>
            <person name="Jubin C."/>
            <person name="Kawai H."/>
            <person name="Kimura K."/>
            <person name="Kloareg B."/>
            <person name="Kupper F.C."/>
            <person name="Lang D."/>
            <person name="Le Bail A."/>
            <person name="Leblanc C."/>
            <person name="Lerouge P."/>
            <person name="Lohr M."/>
            <person name="Lopez P.J."/>
            <person name="Martens C."/>
            <person name="Maumus F."/>
            <person name="Michel G."/>
            <person name="Miranda-Saavedra D."/>
            <person name="Morales J."/>
            <person name="Moreau H."/>
            <person name="Motomura T."/>
            <person name="Nagasato C."/>
            <person name="Napoli C.A."/>
            <person name="Nelson D.R."/>
            <person name="Nyvall-Collen P."/>
            <person name="Peters A.F."/>
            <person name="Pommier C."/>
            <person name="Potin P."/>
            <person name="Poulain J."/>
            <person name="Quesneville H."/>
            <person name="Read B."/>
            <person name="Rensing S.A."/>
            <person name="Ritter A."/>
            <person name="Rousvoal S."/>
            <person name="Samanta M."/>
            <person name="Samson G."/>
            <person name="Schroeder D.C."/>
            <person name="Segurens B."/>
            <person name="Strittmatter M."/>
            <person name="Tonon T."/>
            <person name="Tregear J.W."/>
            <person name="Valentin K."/>
            <person name="von Dassow P."/>
            <person name="Yamagishi T."/>
            <person name="Van de Peer Y."/>
            <person name="Wincker P."/>
        </authorList>
    </citation>
    <scope>NUCLEOTIDE SEQUENCE [LARGE SCALE GENOMIC DNA]</scope>
    <source>
        <strain evidence="3">Ec32 / CCAP1310/4</strain>
    </source>
</reference>